<evidence type="ECO:0000313" key="4">
    <source>
        <dbReference type="Proteomes" id="UP001153678"/>
    </source>
</evidence>
<dbReference type="EMBL" id="CAMKVN010006189">
    <property type="protein sequence ID" value="CAI2190017.1"/>
    <property type="molecule type" value="Genomic_DNA"/>
</dbReference>
<feature type="region of interest" description="Disordered" evidence="1">
    <location>
        <begin position="113"/>
        <end position="144"/>
    </location>
</feature>
<feature type="compositionally biased region" description="Basic and acidic residues" evidence="1">
    <location>
        <begin position="130"/>
        <end position="144"/>
    </location>
</feature>
<accession>A0A9W4T2H5</accession>
<dbReference type="Gene3D" id="1.10.150.50">
    <property type="entry name" value="Transcription Factor, Ets-1"/>
    <property type="match status" value="1"/>
</dbReference>
<dbReference type="InterPro" id="IPR003118">
    <property type="entry name" value="Pointed_dom"/>
</dbReference>
<comment type="caution">
    <text evidence="3">The sequence shown here is derived from an EMBL/GenBank/DDBJ whole genome shotgun (WGS) entry which is preliminary data.</text>
</comment>
<evidence type="ECO:0000256" key="1">
    <source>
        <dbReference type="SAM" id="MobiDB-lite"/>
    </source>
</evidence>
<gene>
    <name evidence="3" type="ORF">FWILDA_LOCUS14366</name>
</gene>
<dbReference type="Proteomes" id="UP001153678">
    <property type="component" value="Unassembled WGS sequence"/>
</dbReference>
<organism evidence="3 4">
    <name type="scientific">Funneliformis geosporum</name>
    <dbReference type="NCBI Taxonomy" id="1117311"/>
    <lineage>
        <taxon>Eukaryota</taxon>
        <taxon>Fungi</taxon>
        <taxon>Fungi incertae sedis</taxon>
        <taxon>Mucoromycota</taxon>
        <taxon>Glomeromycotina</taxon>
        <taxon>Glomeromycetes</taxon>
        <taxon>Glomerales</taxon>
        <taxon>Glomeraceae</taxon>
        <taxon>Funneliformis</taxon>
    </lineage>
</organism>
<protein>
    <submittedName>
        <fullName evidence="3">1079_t:CDS:1</fullName>
    </submittedName>
</protein>
<dbReference type="InterPro" id="IPR013761">
    <property type="entry name" value="SAM/pointed_sf"/>
</dbReference>
<keyword evidence="4" id="KW-1185">Reference proteome</keyword>
<dbReference type="OrthoDB" id="2390206at2759"/>
<evidence type="ECO:0000259" key="2">
    <source>
        <dbReference type="Pfam" id="PF02198"/>
    </source>
</evidence>
<sequence>MAKTWNSYFDETDIEDWGSIPFHESWAHNYKNDYEKLSYDKATDSFFKSLRAIANKSTDIEKVRKAVFLMAQEYTFRWYSDNLLAQKKENKDYLRKYWDLVQVQIGSGNNITHKRSFEQPEENQAKKRKMTDLESEGNKLPDDARKWSPDHVKKFLESRMNGSDFNNDDIKKIRKQDLTGKAFFRLTEEKLTRIPGLYELKPSPAEEIMELIEELKEKLVKEEASPAFVSATEFKKFREQNKKELEQIRSDIYTINSKIKIVEIVEMIDAIL</sequence>
<feature type="domain" description="PNT" evidence="2">
    <location>
        <begin position="135"/>
        <end position="195"/>
    </location>
</feature>
<name>A0A9W4T2H5_9GLOM</name>
<dbReference type="Pfam" id="PF02198">
    <property type="entry name" value="SAM_PNT"/>
    <property type="match status" value="1"/>
</dbReference>
<reference evidence="3" key="1">
    <citation type="submission" date="2022-08" db="EMBL/GenBank/DDBJ databases">
        <authorList>
            <person name="Kallberg Y."/>
            <person name="Tangrot J."/>
            <person name="Rosling A."/>
        </authorList>
    </citation>
    <scope>NUCLEOTIDE SEQUENCE</scope>
    <source>
        <strain evidence="3">Wild A</strain>
    </source>
</reference>
<dbReference type="AlphaFoldDB" id="A0A9W4T2H5"/>
<proteinExistence type="predicted"/>
<dbReference type="SUPFAM" id="SSF47769">
    <property type="entry name" value="SAM/Pointed domain"/>
    <property type="match status" value="1"/>
</dbReference>
<dbReference type="GO" id="GO:0043565">
    <property type="term" value="F:sequence-specific DNA binding"/>
    <property type="evidence" value="ECO:0007669"/>
    <property type="project" value="InterPro"/>
</dbReference>
<evidence type="ECO:0000313" key="3">
    <source>
        <dbReference type="EMBL" id="CAI2190017.1"/>
    </source>
</evidence>